<evidence type="ECO:0000313" key="2">
    <source>
        <dbReference type="EMBL" id="OGN28380.1"/>
    </source>
</evidence>
<evidence type="ECO:0000313" key="3">
    <source>
        <dbReference type="Proteomes" id="UP000179047"/>
    </source>
</evidence>
<gene>
    <name evidence="2" type="ORF">A3A33_05170</name>
</gene>
<dbReference type="Proteomes" id="UP000179047">
    <property type="component" value="Unassembled WGS sequence"/>
</dbReference>
<proteinExistence type="predicted"/>
<comment type="caution">
    <text evidence="2">The sequence shown here is derived from an EMBL/GenBank/DDBJ whole genome shotgun (WGS) entry which is preliminary data.</text>
</comment>
<protein>
    <submittedName>
        <fullName evidence="2">Uncharacterized protein</fullName>
    </submittedName>
</protein>
<accession>A0A1F8GTR4</accession>
<feature type="region of interest" description="Disordered" evidence="1">
    <location>
        <begin position="123"/>
        <end position="169"/>
    </location>
</feature>
<sequence>MKEIITEPTDDPQSPEEIKKAQKYFDDVLKKKHGLSRNPPTEAQRAAKEGVSVVSLGTAATEAYVREGRRFLKEDVRIRFKKLPKKLREGIREDLRKLRKAGMTYPPIVDRLKVLMDQSQQLADLPDAETPSVEPGSRKEIPDPADDLLNELDELDKEDGDPTKSETIH</sequence>
<dbReference type="EMBL" id="MGKP01000018">
    <property type="protein sequence ID" value="OGN28380.1"/>
    <property type="molecule type" value="Genomic_DNA"/>
</dbReference>
<feature type="compositionally biased region" description="Basic and acidic residues" evidence="1">
    <location>
        <begin position="160"/>
        <end position="169"/>
    </location>
</feature>
<name>A0A1F8GTR4_9BACT</name>
<feature type="compositionally biased region" description="Acidic residues" evidence="1">
    <location>
        <begin position="143"/>
        <end position="159"/>
    </location>
</feature>
<dbReference type="AlphaFoldDB" id="A0A1F8GTR4"/>
<evidence type="ECO:0000256" key="1">
    <source>
        <dbReference type="SAM" id="MobiDB-lite"/>
    </source>
</evidence>
<reference evidence="2 3" key="1">
    <citation type="journal article" date="2016" name="Nat. Commun.">
        <title>Thousands of microbial genomes shed light on interconnected biogeochemical processes in an aquifer system.</title>
        <authorList>
            <person name="Anantharaman K."/>
            <person name="Brown C.T."/>
            <person name="Hug L.A."/>
            <person name="Sharon I."/>
            <person name="Castelle C.J."/>
            <person name="Probst A.J."/>
            <person name="Thomas B.C."/>
            <person name="Singh A."/>
            <person name="Wilkins M.J."/>
            <person name="Karaoz U."/>
            <person name="Brodie E.L."/>
            <person name="Williams K.H."/>
            <person name="Hubbard S.S."/>
            <person name="Banfield J.F."/>
        </authorList>
    </citation>
    <scope>NUCLEOTIDE SEQUENCE [LARGE SCALE GENOMIC DNA]</scope>
</reference>
<organism evidence="2 3">
    <name type="scientific">Candidatus Yanofskybacteria bacterium RIFCSPLOWO2_01_FULL_49_25</name>
    <dbReference type="NCBI Taxonomy" id="1802701"/>
    <lineage>
        <taxon>Bacteria</taxon>
        <taxon>Candidatus Yanofskyibacteriota</taxon>
    </lineage>
</organism>